<dbReference type="Pfam" id="PF26078">
    <property type="entry name" value="Baseplate_J_M"/>
    <property type="match status" value="1"/>
</dbReference>
<dbReference type="Proteomes" id="UP000000644">
    <property type="component" value="Chromosome"/>
</dbReference>
<dbReference type="InterPro" id="IPR058531">
    <property type="entry name" value="Baseplate_J_M"/>
</dbReference>
<dbReference type="PANTHER" id="PTHR35862">
    <property type="entry name" value="FELS-2 PROPHAGE PROTEIN"/>
    <property type="match status" value="1"/>
</dbReference>
<dbReference type="PANTHER" id="PTHR35862:SF1">
    <property type="entry name" value="FELS-2 PROPHAGE PROTEIN"/>
    <property type="match status" value="1"/>
</dbReference>
<accession>A1VSH2</accession>
<dbReference type="InterPro" id="IPR058530">
    <property type="entry name" value="Baseplate_J-like_C"/>
</dbReference>
<feature type="domain" description="Baseplate J-like C-terminal" evidence="2">
    <location>
        <begin position="208"/>
        <end position="288"/>
    </location>
</feature>
<dbReference type="KEGG" id="pna:Pnap_3302"/>
<keyword evidence="4" id="KW-1185">Reference proteome</keyword>
<dbReference type="RefSeq" id="WP_011802671.1">
    <property type="nucleotide sequence ID" value="NC_008781.1"/>
</dbReference>
<evidence type="ECO:0000313" key="3">
    <source>
        <dbReference type="EMBL" id="ABM38600.1"/>
    </source>
</evidence>
<dbReference type="eggNOG" id="COG3948">
    <property type="taxonomic scope" value="Bacteria"/>
</dbReference>
<sequence>MIDLTLLPAPNVVEPLDYESILAALKDLAVTQEPTLASALQYESEPLTKLLQVYAYRELVLRQRINDAARSVMLAYAAGSDLDQIGARYDVARLLIQPADIDAVPPVEAVYESDAAFRRRILLSLDAYTTAGSQGSYIFHALSASGDVLDAAATSPAPGQVTVYVLSRLDDGTASAELLAAVTAAVNAELTRPMTDQVTVLSASIINYAIAGTLIVSHGPDPETVRTAALLAATQYAADMHRMGFDISLSGVYRALHQPGVLQVNLDSPVANIAVSSGQATHCTSITLDVEVSNA</sequence>
<dbReference type="InterPro" id="IPR052726">
    <property type="entry name" value="Phage_Baseplate_Hub"/>
</dbReference>
<protein>
    <submittedName>
        <fullName evidence="3">Baseplate J family protein</fullName>
    </submittedName>
</protein>
<organism evidence="3 4">
    <name type="scientific">Polaromonas naphthalenivorans (strain CJ2)</name>
    <dbReference type="NCBI Taxonomy" id="365044"/>
    <lineage>
        <taxon>Bacteria</taxon>
        <taxon>Pseudomonadati</taxon>
        <taxon>Pseudomonadota</taxon>
        <taxon>Betaproteobacteria</taxon>
        <taxon>Burkholderiales</taxon>
        <taxon>Comamonadaceae</taxon>
        <taxon>Polaromonas</taxon>
    </lineage>
</organism>
<dbReference type="AlphaFoldDB" id="A1VSH2"/>
<dbReference type="InterPro" id="IPR014507">
    <property type="entry name" value="Baseplate_assembly_J_pred"/>
</dbReference>
<dbReference type="Pfam" id="PF26079">
    <property type="entry name" value="Baseplate_J_C"/>
    <property type="match status" value="1"/>
</dbReference>
<dbReference type="HOGENOM" id="CLU_046415_0_0_4"/>
<gene>
    <name evidence="3" type="ordered locus">Pnap_3302</name>
</gene>
<dbReference type="OrthoDB" id="9793802at2"/>
<name>A1VSH2_POLNA</name>
<evidence type="ECO:0000259" key="2">
    <source>
        <dbReference type="Pfam" id="PF26079"/>
    </source>
</evidence>
<dbReference type="STRING" id="365044.Pnap_3302"/>
<feature type="domain" description="Baseplate J-like central" evidence="1">
    <location>
        <begin position="130"/>
        <end position="201"/>
    </location>
</feature>
<dbReference type="EMBL" id="CP000529">
    <property type="protein sequence ID" value="ABM38600.1"/>
    <property type="molecule type" value="Genomic_DNA"/>
</dbReference>
<reference evidence="4" key="1">
    <citation type="journal article" date="2009" name="Environ. Microbiol.">
        <title>The genome of Polaromonas naphthalenivorans strain CJ2, isolated from coal tar-contaminated sediment, reveals physiological and metabolic versatility and evolution through extensive horizontal gene transfer.</title>
        <authorList>
            <person name="Yagi J.M."/>
            <person name="Sims D."/>
            <person name="Brettin T."/>
            <person name="Bruce D."/>
            <person name="Madsen E.L."/>
        </authorList>
    </citation>
    <scope>NUCLEOTIDE SEQUENCE [LARGE SCALE GENOMIC DNA]</scope>
    <source>
        <strain evidence="4">CJ2</strain>
    </source>
</reference>
<proteinExistence type="predicted"/>
<evidence type="ECO:0000259" key="1">
    <source>
        <dbReference type="Pfam" id="PF26078"/>
    </source>
</evidence>
<dbReference type="PIRSF" id="PIRSF020481">
    <property type="entry name" value="BAP"/>
    <property type="match status" value="1"/>
</dbReference>
<evidence type="ECO:0000313" key="4">
    <source>
        <dbReference type="Proteomes" id="UP000000644"/>
    </source>
</evidence>